<dbReference type="FunFam" id="3.30.70.600:FF:000003">
    <property type="entry name" value="30S ribosomal protein S10"/>
    <property type="match status" value="1"/>
</dbReference>
<dbReference type="PRINTS" id="PR00971">
    <property type="entry name" value="RIBOSOMALS10"/>
</dbReference>
<evidence type="ECO:0000256" key="1">
    <source>
        <dbReference type="ARBA" id="ARBA00007102"/>
    </source>
</evidence>
<evidence type="ECO:0000256" key="6">
    <source>
        <dbReference type="ARBA" id="ARBA00057689"/>
    </source>
</evidence>
<dbReference type="SUPFAM" id="SSF54999">
    <property type="entry name" value="Ribosomal protein S10"/>
    <property type="match status" value="1"/>
</dbReference>
<sequence>MYRVSSRAFWQSISTRLPQRARSPLHPHIAALHGSTVKFYPRKPRGKSEDDFDPASILEQLDKDESDIDGLGGLDPVDMFDQNPTTEPPEVAQSEQELFGYVGDGSNFQQTPPPISPLPSGLDPRNLPVKISSLADLGPKFSEEAYASALVHGRSIHLPYLHPRTHSIPAGNITFYSHHPRLLALFTHFASHAASSLGIPISKVIMLPTERRLWTVIRSPFVYKKSQENFERKTHKRMIKAWDADPEVIDRWVKYLENHSMGGVGIRVTKWERLPLGIGNTRLANLKEAFKVAAPEGVSMEDVALLQVQEEPDSDANRKQAIQALSTKIFKEESHKLPKASNSEVNVAAKAEPAAKSAKKSQRKQSAPGNSSEARAKQSAAGNGKDISKKGQDAKNDRKV</sequence>
<evidence type="ECO:0000313" key="11">
    <source>
        <dbReference type="Proteomes" id="UP000053593"/>
    </source>
</evidence>
<evidence type="ECO:0000256" key="7">
    <source>
        <dbReference type="ARBA" id="ARBA00065857"/>
    </source>
</evidence>
<comment type="similarity">
    <text evidence="1">Belongs to the universal ribosomal protein uS10 family.</text>
</comment>
<evidence type="ECO:0000259" key="9">
    <source>
        <dbReference type="SMART" id="SM01403"/>
    </source>
</evidence>
<dbReference type="InterPro" id="IPR027486">
    <property type="entry name" value="Ribosomal_uS10_dom"/>
</dbReference>
<reference evidence="10 11" key="1">
    <citation type="submission" date="2014-04" db="EMBL/GenBank/DDBJ databases">
        <title>Evolutionary Origins and Diversification of the Mycorrhizal Mutualists.</title>
        <authorList>
            <consortium name="DOE Joint Genome Institute"/>
            <consortium name="Mycorrhizal Genomics Consortium"/>
            <person name="Kohler A."/>
            <person name="Kuo A."/>
            <person name="Nagy L.G."/>
            <person name="Floudas D."/>
            <person name="Copeland A."/>
            <person name="Barry K.W."/>
            <person name="Cichocki N."/>
            <person name="Veneault-Fourrey C."/>
            <person name="LaButti K."/>
            <person name="Lindquist E.A."/>
            <person name="Lipzen A."/>
            <person name="Lundell T."/>
            <person name="Morin E."/>
            <person name="Murat C."/>
            <person name="Riley R."/>
            <person name="Ohm R."/>
            <person name="Sun H."/>
            <person name="Tunlid A."/>
            <person name="Henrissat B."/>
            <person name="Grigoriev I.V."/>
            <person name="Hibbett D.S."/>
            <person name="Martin F."/>
        </authorList>
    </citation>
    <scope>NUCLEOTIDE SEQUENCE [LARGE SCALE GENOMIC DNA]</scope>
    <source>
        <strain evidence="10 11">FD-317 M1</strain>
    </source>
</reference>
<evidence type="ECO:0000256" key="4">
    <source>
        <dbReference type="ARBA" id="ARBA00035261"/>
    </source>
</evidence>
<protein>
    <recommendedName>
        <fullName evidence="4">Small ribosomal subunit protein uS10m</fullName>
    </recommendedName>
    <alternativeName>
        <fullName evidence="5">37S ribosomal protein S10, mitochondrial</fullName>
    </alternativeName>
</protein>
<dbReference type="GO" id="GO:0005840">
    <property type="term" value="C:ribosome"/>
    <property type="evidence" value="ECO:0007669"/>
    <property type="project" value="UniProtKB-KW"/>
</dbReference>
<feature type="domain" description="Small ribosomal subunit protein uS10" evidence="9">
    <location>
        <begin position="172"/>
        <end position="269"/>
    </location>
</feature>
<evidence type="ECO:0000256" key="8">
    <source>
        <dbReference type="SAM" id="MobiDB-lite"/>
    </source>
</evidence>
<dbReference type="AlphaFoldDB" id="A0A0D0D071"/>
<dbReference type="Proteomes" id="UP000053593">
    <property type="component" value="Unassembled WGS sequence"/>
</dbReference>
<evidence type="ECO:0000256" key="2">
    <source>
        <dbReference type="ARBA" id="ARBA00022980"/>
    </source>
</evidence>
<gene>
    <name evidence="10" type="ORF">GYMLUDRAFT_41776</name>
</gene>
<dbReference type="HAMAP" id="MF_00508">
    <property type="entry name" value="Ribosomal_uS10"/>
    <property type="match status" value="1"/>
</dbReference>
<dbReference type="OrthoDB" id="366214at2759"/>
<dbReference type="PANTHER" id="PTHR11700">
    <property type="entry name" value="30S RIBOSOMAL PROTEIN S10 FAMILY MEMBER"/>
    <property type="match status" value="1"/>
</dbReference>
<dbReference type="Pfam" id="PF00338">
    <property type="entry name" value="Ribosomal_S10"/>
    <property type="match status" value="1"/>
</dbReference>
<dbReference type="HOGENOM" id="CLU_688973_0_0_1"/>
<dbReference type="GO" id="GO:0006412">
    <property type="term" value="P:translation"/>
    <property type="evidence" value="ECO:0007669"/>
    <property type="project" value="InterPro"/>
</dbReference>
<keyword evidence="2" id="KW-0689">Ribosomal protein</keyword>
<keyword evidence="11" id="KW-1185">Reference proteome</keyword>
<evidence type="ECO:0000256" key="3">
    <source>
        <dbReference type="ARBA" id="ARBA00023274"/>
    </source>
</evidence>
<name>A0A0D0D071_9AGAR</name>
<accession>A0A0D0D071</accession>
<dbReference type="GO" id="GO:0003735">
    <property type="term" value="F:structural constituent of ribosome"/>
    <property type="evidence" value="ECO:0007669"/>
    <property type="project" value="InterPro"/>
</dbReference>
<feature type="region of interest" description="Disordered" evidence="8">
    <location>
        <begin position="333"/>
        <end position="400"/>
    </location>
</feature>
<organism evidence="10 11">
    <name type="scientific">Collybiopsis luxurians FD-317 M1</name>
    <dbReference type="NCBI Taxonomy" id="944289"/>
    <lineage>
        <taxon>Eukaryota</taxon>
        <taxon>Fungi</taxon>
        <taxon>Dikarya</taxon>
        <taxon>Basidiomycota</taxon>
        <taxon>Agaricomycotina</taxon>
        <taxon>Agaricomycetes</taxon>
        <taxon>Agaricomycetidae</taxon>
        <taxon>Agaricales</taxon>
        <taxon>Marasmiineae</taxon>
        <taxon>Omphalotaceae</taxon>
        <taxon>Collybiopsis</taxon>
        <taxon>Collybiopsis luxurians</taxon>
    </lineage>
</organism>
<dbReference type="EMBL" id="KN834767">
    <property type="protein sequence ID" value="KIK62358.1"/>
    <property type="molecule type" value="Genomic_DNA"/>
</dbReference>
<comment type="subunit">
    <text evidence="7">Part of the mitochondrial small ribosomal subunit.</text>
</comment>
<evidence type="ECO:0000256" key="5">
    <source>
        <dbReference type="ARBA" id="ARBA00042916"/>
    </source>
</evidence>
<dbReference type="InterPro" id="IPR036838">
    <property type="entry name" value="Ribosomal_uS10_dom_sf"/>
</dbReference>
<comment type="function">
    <text evidence="6">Involved in mitochondrial genome encoded proteins translation. Involved in the binding of tRNA to the ribosomes.</text>
</comment>
<proteinExistence type="inferred from homology"/>
<dbReference type="Gene3D" id="3.30.70.600">
    <property type="entry name" value="Ribosomal protein S10 domain"/>
    <property type="match status" value="1"/>
</dbReference>
<keyword evidence="3" id="KW-0687">Ribonucleoprotein</keyword>
<evidence type="ECO:0000313" key="10">
    <source>
        <dbReference type="EMBL" id="KIK62358.1"/>
    </source>
</evidence>
<feature type="compositionally biased region" description="Basic and acidic residues" evidence="8">
    <location>
        <begin position="386"/>
        <end position="400"/>
    </location>
</feature>
<dbReference type="SMART" id="SM01403">
    <property type="entry name" value="Ribosomal_S10"/>
    <property type="match status" value="1"/>
</dbReference>
<dbReference type="InterPro" id="IPR001848">
    <property type="entry name" value="Ribosomal_uS10"/>
</dbReference>
<dbReference type="GO" id="GO:1990904">
    <property type="term" value="C:ribonucleoprotein complex"/>
    <property type="evidence" value="ECO:0007669"/>
    <property type="project" value="UniProtKB-KW"/>
</dbReference>